<protein>
    <recommendedName>
        <fullName evidence="7">Radical SAM core domain-containing protein</fullName>
    </recommendedName>
</protein>
<sequence length="144" mass="16425">AKKAGLIVHLTMIVGFPWETKEDALRTFDLVKKLMQRGHADLLQATTIVPYPGTSMYEEALKNNGFLFNPKDYDRFDMSEPVLKTRMEPNDVRAICNRIYTIFLTPQYILARLRSLRSMADVMFTLRGAVAVLGHLKDFGRGKS</sequence>
<proteinExistence type="predicted"/>
<dbReference type="GO" id="GO:0046872">
    <property type="term" value="F:metal ion binding"/>
    <property type="evidence" value="ECO:0007669"/>
    <property type="project" value="UniProtKB-KW"/>
</dbReference>
<dbReference type="InterPro" id="IPR051198">
    <property type="entry name" value="BchE-like"/>
</dbReference>
<name>X0WTN5_9ZZZZ</name>
<dbReference type="AlphaFoldDB" id="X0WTN5"/>
<dbReference type="GO" id="GO:0051536">
    <property type="term" value="F:iron-sulfur cluster binding"/>
    <property type="evidence" value="ECO:0007669"/>
    <property type="project" value="UniProtKB-KW"/>
</dbReference>
<evidence type="ECO:0000256" key="4">
    <source>
        <dbReference type="ARBA" id="ARBA00023004"/>
    </source>
</evidence>
<evidence type="ECO:0000256" key="3">
    <source>
        <dbReference type="ARBA" id="ARBA00022723"/>
    </source>
</evidence>
<feature type="non-terminal residue" evidence="6">
    <location>
        <position position="1"/>
    </location>
</feature>
<keyword evidence="4" id="KW-0408">Iron</keyword>
<evidence type="ECO:0008006" key="7">
    <source>
        <dbReference type="Google" id="ProtNLM"/>
    </source>
</evidence>
<keyword evidence="2" id="KW-0949">S-adenosyl-L-methionine</keyword>
<reference evidence="6" key="1">
    <citation type="journal article" date="2014" name="Front. Microbiol.">
        <title>High frequency of phylogenetically diverse reductive dehalogenase-homologous genes in deep subseafloor sedimentary metagenomes.</title>
        <authorList>
            <person name="Kawai M."/>
            <person name="Futagami T."/>
            <person name="Toyoda A."/>
            <person name="Takaki Y."/>
            <person name="Nishi S."/>
            <person name="Hori S."/>
            <person name="Arai W."/>
            <person name="Tsubouchi T."/>
            <person name="Morono Y."/>
            <person name="Uchiyama I."/>
            <person name="Ito T."/>
            <person name="Fujiyama A."/>
            <person name="Inagaki F."/>
            <person name="Takami H."/>
        </authorList>
    </citation>
    <scope>NUCLEOTIDE SEQUENCE</scope>
    <source>
        <strain evidence="6">Expedition CK06-06</strain>
    </source>
</reference>
<dbReference type="GO" id="GO:0005829">
    <property type="term" value="C:cytosol"/>
    <property type="evidence" value="ECO:0007669"/>
    <property type="project" value="TreeGrafter"/>
</dbReference>
<dbReference type="PANTHER" id="PTHR43409:SF7">
    <property type="entry name" value="BLL1977 PROTEIN"/>
    <property type="match status" value="1"/>
</dbReference>
<organism evidence="6">
    <name type="scientific">marine sediment metagenome</name>
    <dbReference type="NCBI Taxonomy" id="412755"/>
    <lineage>
        <taxon>unclassified sequences</taxon>
        <taxon>metagenomes</taxon>
        <taxon>ecological metagenomes</taxon>
    </lineage>
</organism>
<dbReference type="SUPFAM" id="SSF102114">
    <property type="entry name" value="Radical SAM enzymes"/>
    <property type="match status" value="1"/>
</dbReference>
<evidence type="ECO:0000256" key="5">
    <source>
        <dbReference type="ARBA" id="ARBA00023014"/>
    </source>
</evidence>
<evidence type="ECO:0000256" key="1">
    <source>
        <dbReference type="ARBA" id="ARBA00001966"/>
    </source>
</evidence>
<keyword evidence="3" id="KW-0479">Metal-binding</keyword>
<gene>
    <name evidence="6" type="ORF">S01H1_55631</name>
</gene>
<keyword evidence="5" id="KW-0411">Iron-sulfur</keyword>
<comment type="caution">
    <text evidence="6">The sequence shown here is derived from an EMBL/GenBank/DDBJ whole genome shotgun (WGS) entry which is preliminary data.</text>
</comment>
<comment type="cofactor">
    <cofactor evidence="1">
        <name>[4Fe-4S] cluster</name>
        <dbReference type="ChEBI" id="CHEBI:49883"/>
    </cofactor>
</comment>
<dbReference type="EMBL" id="BARS01036173">
    <property type="protein sequence ID" value="GAG26562.1"/>
    <property type="molecule type" value="Genomic_DNA"/>
</dbReference>
<dbReference type="Gene3D" id="3.30.750.200">
    <property type="match status" value="1"/>
</dbReference>
<dbReference type="PANTHER" id="PTHR43409">
    <property type="entry name" value="ANAEROBIC MAGNESIUM-PROTOPORPHYRIN IX MONOMETHYL ESTER CYCLASE-RELATED"/>
    <property type="match status" value="1"/>
</dbReference>
<dbReference type="InterPro" id="IPR058240">
    <property type="entry name" value="rSAM_sf"/>
</dbReference>
<accession>X0WTN5</accession>
<evidence type="ECO:0000256" key="2">
    <source>
        <dbReference type="ARBA" id="ARBA00022691"/>
    </source>
</evidence>
<evidence type="ECO:0000313" key="6">
    <source>
        <dbReference type="EMBL" id="GAG26562.1"/>
    </source>
</evidence>